<name>A0A933L3B4_9HYPH</name>
<evidence type="ECO:0000313" key="6">
    <source>
        <dbReference type="EMBL" id="MBI4921520.1"/>
    </source>
</evidence>
<comment type="caution">
    <text evidence="6">The sequence shown here is derived from an EMBL/GenBank/DDBJ whole genome shotgun (WGS) entry which is preliminary data.</text>
</comment>
<proteinExistence type="inferred from homology"/>
<dbReference type="Gene3D" id="3.40.50.11660">
    <property type="entry name" value="Glycosyl transferase family 10, C-terminal domain"/>
    <property type="match status" value="1"/>
</dbReference>
<dbReference type="AlphaFoldDB" id="A0A933L3B4"/>
<dbReference type="InterPro" id="IPR055270">
    <property type="entry name" value="Glyco_tran_10_C"/>
</dbReference>
<accession>A0A933L3B4</accession>
<organism evidence="6 7">
    <name type="scientific">Devosia nanyangense</name>
    <dbReference type="NCBI Taxonomy" id="1228055"/>
    <lineage>
        <taxon>Bacteria</taxon>
        <taxon>Pseudomonadati</taxon>
        <taxon>Pseudomonadota</taxon>
        <taxon>Alphaproteobacteria</taxon>
        <taxon>Hyphomicrobiales</taxon>
        <taxon>Devosiaceae</taxon>
        <taxon>Devosia</taxon>
    </lineage>
</organism>
<dbReference type="GO" id="GO:0046920">
    <property type="term" value="F:alpha-(1-&gt;3)-fucosyltransferase activity"/>
    <property type="evidence" value="ECO:0007669"/>
    <property type="project" value="TreeGrafter"/>
</dbReference>
<dbReference type="EMBL" id="JACRAF010000021">
    <property type="protein sequence ID" value="MBI4921520.1"/>
    <property type="molecule type" value="Genomic_DNA"/>
</dbReference>
<gene>
    <name evidence="6" type="ORF">HY834_07195</name>
</gene>
<keyword evidence="3" id="KW-0808">Transferase</keyword>
<dbReference type="Pfam" id="PF00852">
    <property type="entry name" value="Glyco_transf_10"/>
    <property type="match status" value="1"/>
</dbReference>
<evidence type="ECO:0000313" key="7">
    <source>
        <dbReference type="Proteomes" id="UP000782610"/>
    </source>
</evidence>
<reference evidence="6" key="1">
    <citation type="submission" date="2020-07" db="EMBL/GenBank/DDBJ databases">
        <title>Huge and variable diversity of episymbiotic CPR bacteria and DPANN archaea in groundwater ecosystems.</title>
        <authorList>
            <person name="He C.Y."/>
            <person name="Keren R."/>
            <person name="Whittaker M."/>
            <person name="Farag I.F."/>
            <person name="Doudna J."/>
            <person name="Cate J.H.D."/>
            <person name="Banfield J.F."/>
        </authorList>
    </citation>
    <scope>NUCLEOTIDE SEQUENCE</scope>
    <source>
        <strain evidence="6">NC_groundwater_1586_Pr3_B-0.1um_66_15</strain>
    </source>
</reference>
<dbReference type="SUPFAM" id="SSF53756">
    <property type="entry name" value="UDP-Glycosyltransferase/glycogen phosphorylase"/>
    <property type="match status" value="1"/>
</dbReference>
<dbReference type="InterPro" id="IPR001503">
    <property type="entry name" value="Glyco_trans_10"/>
</dbReference>
<evidence type="ECO:0000256" key="4">
    <source>
        <dbReference type="SAM" id="MobiDB-lite"/>
    </source>
</evidence>
<sequence length="333" mass="37727">MIPSFFDKLRKRASPPTVSNKSNKTGVFFADPMDYTPFSKEKRETSLETTQLISVDSPAESEVIVARKFGNLAPFLATEQELFVWTHEPAFCTTNAKVVTDTGTGRRISIMNAINGEIYVSPLYYYHVNLDKMTKYRADNSRRKTCSFLGTYRQHFDRYSGDENIDLCNFRQNLALSIQKIGHCDIFGKGWPDGIKIVENSRSVANYASRKSEILRDYKFNIAIENTSATNYVTEKFWQALEMGCVPIYFAKGSGITSVVSESSFIDASSYKSMGDLIEVMLSMTDAERSRILASAYEDCAKLDMRPKKPTIASAMVERFEQRVFEALGRVRN</sequence>
<dbReference type="PANTHER" id="PTHR11929">
    <property type="entry name" value="ALPHA- 1,3 -FUCOSYLTRANSFERASE"/>
    <property type="match status" value="1"/>
</dbReference>
<comment type="similarity">
    <text evidence="1">Belongs to the glycosyltransferase 10 family.</text>
</comment>
<feature type="domain" description="Fucosyltransferase C-terminal" evidence="5">
    <location>
        <begin position="170"/>
        <end position="287"/>
    </location>
</feature>
<evidence type="ECO:0000256" key="2">
    <source>
        <dbReference type="ARBA" id="ARBA00022676"/>
    </source>
</evidence>
<evidence type="ECO:0000259" key="5">
    <source>
        <dbReference type="Pfam" id="PF00852"/>
    </source>
</evidence>
<dbReference type="PANTHER" id="PTHR11929:SF194">
    <property type="entry name" value="ALPHA-(1,3)-FUCOSYLTRANSFERASE 10"/>
    <property type="match status" value="1"/>
</dbReference>
<dbReference type="GO" id="GO:0016020">
    <property type="term" value="C:membrane"/>
    <property type="evidence" value="ECO:0007669"/>
    <property type="project" value="InterPro"/>
</dbReference>
<dbReference type="Proteomes" id="UP000782610">
    <property type="component" value="Unassembled WGS sequence"/>
</dbReference>
<evidence type="ECO:0000256" key="3">
    <source>
        <dbReference type="ARBA" id="ARBA00022679"/>
    </source>
</evidence>
<feature type="region of interest" description="Disordered" evidence="4">
    <location>
        <begin position="1"/>
        <end position="20"/>
    </location>
</feature>
<protein>
    <recommendedName>
        <fullName evidence="5">Fucosyltransferase C-terminal domain-containing protein</fullName>
    </recommendedName>
</protein>
<evidence type="ECO:0000256" key="1">
    <source>
        <dbReference type="ARBA" id="ARBA00008919"/>
    </source>
</evidence>
<dbReference type="InterPro" id="IPR038577">
    <property type="entry name" value="GT10-like_C_sf"/>
</dbReference>
<keyword evidence="2" id="KW-0328">Glycosyltransferase</keyword>